<dbReference type="Pfam" id="PF00892">
    <property type="entry name" value="EamA"/>
    <property type="match status" value="2"/>
</dbReference>
<evidence type="ECO:0000256" key="5">
    <source>
        <dbReference type="ARBA" id="ARBA00023136"/>
    </source>
</evidence>
<feature type="transmembrane region" description="Helical" evidence="6">
    <location>
        <begin position="38"/>
        <end position="55"/>
    </location>
</feature>
<keyword evidence="9" id="KW-1185">Reference proteome</keyword>
<evidence type="ECO:0000256" key="6">
    <source>
        <dbReference type="SAM" id="Phobius"/>
    </source>
</evidence>
<feature type="transmembrane region" description="Helical" evidence="6">
    <location>
        <begin position="94"/>
        <end position="115"/>
    </location>
</feature>
<feature type="transmembrane region" description="Helical" evidence="6">
    <location>
        <begin position="146"/>
        <end position="169"/>
    </location>
</feature>
<name>A0A4Q7J9I5_9PSEU</name>
<feature type="transmembrane region" description="Helical" evidence="6">
    <location>
        <begin position="208"/>
        <end position="229"/>
    </location>
</feature>
<feature type="transmembrane region" description="Helical" evidence="6">
    <location>
        <begin position="122"/>
        <end position="140"/>
    </location>
</feature>
<keyword evidence="5 6" id="KW-0472">Membrane</keyword>
<evidence type="ECO:0000256" key="3">
    <source>
        <dbReference type="ARBA" id="ARBA00022692"/>
    </source>
</evidence>
<dbReference type="InterPro" id="IPR037185">
    <property type="entry name" value="EmrE-like"/>
</dbReference>
<dbReference type="PANTHER" id="PTHR32322">
    <property type="entry name" value="INNER MEMBRANE TRANSPORTER"/>
    <property type="match status" value="1"/>
</dbReference>
<dbReference type="InterPro" id="IPR000620">
    <property type="entry name" value="EamA_dom"/>
</dbReference>
<dbReference type="RefSeq" id="WP_130475814.1">
    <property type="nucleotide sequence ID" value="NZ_SFCC01000006.1"/>
</dbReference>
<organism evidence="8 9">
    <name type="scientific">Amycolatopsis suaedae</name>
    <dbReference type="NCBI Taxonomy" id="2510978"/>
    <lineage>
        <taxon>Bacteria</taxon>
        <taxon>Bacillati</taxon>
        <taxon>Actinomycetota</taxon>
        <taxon>Actinomycetes</taxon>
        <taxon>Pseudonocardiales</taxon>
        <taxon>Pseudonocardiaceae</taxon>
        <taxon>Amycolatopsis</taxon>
    </lineage>
</organism>
<feature type="transmembrane region" description="Helical" evidence="6">
    <location>
        <begin position="263"/>
        <end position="281"/>
    </location>
</feature>
<evidence type="ECO:0000256" key="2">
    <source>
        <dbReference type="ARBA" id="ARBA00007362"/>
    </source>
</evidence>
<feature type="domain" description="EamA" evidence="7">
    <location>
        <begin position="147"/>
        <end position="278"/>
    </location>
</feature>
<feature type="transmembrane region" description="Helical" evidence="6">
    <location>
        <begin position="67"/>
        <end position="88"/>
    </location>
</feature>
<dbReference type="SUPFAM" id="SSF103481">
    <property type="entry name" value="Multidrug resistance efflux transporter EmrE"/>
    <property type="match status" value="2"/>
</dbReference>
<dbReference type="PANTHER" id="PTHR32322:SF2">
    <property type="entry name" value="EAMA DOMAIN-CONTAINING PROTEIN"/>
    <property type="match status" value="1"/>
</dbReference>
<keyword evidence="3 6" id="KW-0812">Transmembrane</keyword>
<evidence type="ECO:0000256" key="4">
    <source>
        <dbReference type="ARBA" id="ARBA00022989"/>
    </source>
</evidence>
<evidence type="ECO:0000313" key="8">
    <source>
        <dbReference type="EMBL" id="RZQ63562.1"/>
    </source>
</evidence>
<keyword evidence="4 6" id="KW-1133">Transmembrane helix</keyword>
<evidence type="ECO:0000313" key="9">
    <source>
        <dbReference type="Proteomes" id="UP000292003"/>
    </source>
</evidence>
<comment type="similarity">
    <text evidence="2">Belongs to the EamA transporter family.</text>
</comment>
<reference evidence="8 9" key="1">
    <citation type="submission" date="2019-02" db="EMBL/GenBank/DDBJ databases">
        <title>Draft genome sequence of Amycolatopsis sp. 8-3EHSu isolated from roots of Suaeda maritima.</title>
        <authorList>
            <person name="Duangmal K."/>
            <person name="Chantavorakit T."/>
        </authorList>
    </citation>
    <scope>NUCLEOTIDE SEQUENCE [LARGE SCALE GENOMIC DNA]</scope>
    <source>
        <strain evidence="8 9">8-3EHSu</strain>
    </source>
</reference>
<dbReference type="OrthoDB" id="5150004at2"/>
<comment type="subcellular location">
    <subcellularLocation>
        <location evidence="1">Membrane</location>
        <topology evidence="1">Multi-pass membrane protein</topology>
    </subcellularLocation>
</comment>
<dbReference type="EMBL" id="SFCC01000006">
    <property type="protein sequence ID" value="RZQ63562.1"/>
    <property type="molecule type" value="Genomic_DNA"/>
</dbReference>
<gene>
    <name evidence="8" type="ORF">EWH70_14170</name>
</gene>
<protein>
    <submittedName>
        <fullName evidence="8">DMT family transporter</fullName>
    </submittedName>
</protein>
<feature type="transmembrane region" description="Helical" evidence="6">
    <location>
        <begin position="181"/>
        <end position="202"/>
    </location>
</feature>
<dbReference type="InterPro" id="IPR050638">
    <property type="entry name" value="AA-Vitamin_Transporters"/>
</dbReference>
<evidence type="ECO:0000256" key="1">
    <source>
        <dbReference type="ARBA" id="ARBA00004141"/>
    </source>
</evidence>
<accession>A0A4Q7J9I5</accession>
<sequence length="299" mass="29888">MSTTRHGVLAGITTSVIVGGSVPVTALLDAYPLLTGQALRYGLGGLLLLAFARLTGRRLPRPRLSDVPALVALAATGMIGFQAFLLLAQRHAEPGLVAALLGGSPLVLAIAGPLLARKRPSATPLVGAVLAVAGVAVLSGGGSGSAAGLLLAVLAMLAEAAFTLLAVGLIERLGPLATATWSCFTAAIGGAAVGSFAGGWRVPDATELTALLVLAVLVTAVAFVVWYFAVGTLGADRAGVLIGIMPVSGLVVALLLGRQSLELTDLAGVALVSLGVVVGLTSRRVPSAARPEPRPAELR</sequence>
<feature type="transmembrane region" description="Helical" evidence="6">
    <location>
        <begin position="7"/>
        <end position="26"/>
    </location>
</feature>
<dbReference type="AlphaFoldDB" id="A0A4Q7J9I5"/>
<dbReference type="GO" id="GO:0016020">
    <property type="term" value="C:membrane"/>
    <property type="evidence" value="ECO:0007669"/>
    <property type="project" value="UniProtKB-SubCell"/>
</dbReference>
<proteinExistence type="inferred from homology"/>
<comment type="caution">
    <text evidence="8">The sequence shown here is derived from an EMBL/GenBank/DDBJ whole genome shotgun (WGS) entry which is preliminary data.</text>
</comment>
<dbReference type="Proteomes" id="UP000292003">
    <property type="component" value="Unassembled WGS sequence"/>
</dbReference>
<feature type="domain" description="EamA" evidence="7">
    <location>
        <begin position="7"/>
        <end position="139"/>
    </location>
</feature>
<feature type="transmembrane region" description="Helical" evidence="6">
    <location>
        <begin position="238"/>
        <end position="257"/>
    </location>
</feature>
<evidence type="ECO:0000259" key="7">
    <source>
        <dbReference type="Pfam" id="PF00892"/>
    </source>
</evidence>